<reference evidence="2" key="1">
    <citation type="submission" date="2023-06" db="EMBL/GenBank/DDBJ databases">
        <title>Draft genome of Marssonina rosae.</title>
        <authorList>
            <person name="Cheng Q."/>
        </authorList>
    </citation>
    <scope>NUCLEOTIDE SEQUENCE</scope>
    <source>
        <strain evidence="2">R4</strain>
    </source>
</reference>
<sequence>MDRLCRNMLSSSWRTNGLFSGQHAREIRCQRPFSATVCLRAAKPPDARPKASKATPASVIKKNHPVYKRYIAPKHTPVSQSKTPKAVANPLRYRTIPLFFGCLLALGISGYVAFLYVVVTRDDGEIVRSTPSTQQDVSAQYNKIANSFDDTVASTENMMGITSLRRKLASEAKGDVLEVSIGTGRNLEFYDWDFKGYQGVENVDWKSFVKERKVRSFTAVDKSGEMLEIAHEKFGKMFPGIVGVRWIIADAADEGAIPGPPKSANERSGNLDTKYDTVVQTMGLCSVSDPVKLLKNLGQRVKEEEGRILLLEHGRGKWEWLNKYLDKSAESHAKAFGCWWNRDIREIVEESGLEVVKIEQPMWWHGGTTWWVELKKPKEPFVEESGSLNKP</sequence>
<comment type="caution">
    <text evidence="2">The sequence shown here is derived from an EMBL/GenBank/DDBJ whole genome shotgun (WGS) entry which is preliminary data.</text>
</comment>
<evidence type="ECO:0000313" key="3">
    <source>
        <dbReference type="Proteomes" id="UP001285354"/>
    </source>
</evidence>
<dbReference type="AlphaFoldDB" id="A0AAD9T024"/>
<dbReference type="EMBL" id="JAUBYV010000006">
    <property type="protein sequence ID" value="KAK2626109.1"/>
    <property type="molecule type" value="Genomic_DNA"/>
</dbReference>
<dbReference type="InterPro" id="IPR029063">
    <property type="entry name" value="SAM-dependent_MTases_sf"/>
</dbReference>
<keyword evidence="1" id="KW-1133">Transmembrane helix</keyword>
<proteinExistence type="predicted"/>
<gene>
    <name evidence="2" type="ORF">QTJ16_004371</name>
</gene>
<protein>
    <recommendedName>
        <fullName evidence="4">S-adenosyl-L-methionine-dependent methyltransferase</fullName>
    </recommendedName>
</protein>
<accession>A0AAD9T024</accession>
<organism evidence="2 3">
    <name type="scientific">Diplocarpon rosae</name>
    <dbReference type="NCBI Taxonomy" id="946125"/>
    <lineage>
        <taxon>Eukaryota</taxon>
        <taxon>Fungi</taxon>
        <taxon>Dikarya</taxon>
        <taxon>Ascomycota</taxon>
        <taxon>Pezizomycotina</taxon>
        <taxon>Leotiomycetes</taxon>
        <taxon>Helotiales</taxon>
        <taxon>Drepanopezizaceae</taxon>
        <taxon>Diplocarpon</taxon>
    </lineage>
</organism>
<keyword evidence="1" id="KW-0812">Transmembrane</keyword>
<dbReference type="GO" id="GO:0008168">
    <property type="term" value="F:methyltransferase activity"/>
    <property type="evidence" value="ECO:0007669"/>
    <property type="project" value="TreeGrafter"/>
</dbReference>
<dbReference type="Gene3D" id="3.40.50.150">
    <property type="entry name" value="Vaccinia Virus protein VP39"/>
    <property type="match status" value="1"/>
</dbReference>
<dbReference type="InterPro" id="IPR050508">
    <property type="entry name" value="Methyltransf_Superfamily"/>
</dbReference>
<evidence type="ECO:0008006" key="4">
    <source>
        <dbReference type="Google" id="ProtNLM"/>
    </source>
</evidence>
<evidence type="ECO:0000313" key="2">
    <source>
        <dbReference type="EMBL" id="KAK2626109.1"/>
    </source>
</evidence>
<keyword evidence="3" id="KW-1185">Reference proteome</keyword>
<dbReference type="SUPFAM" id="SSF53335">
    <property type="entry name" value="S-adenosyl-L-methionine-dependent methyltransferases"/>
    <property type="match status" value="1"/>
</dbReference>
<name>A0AAD9T024_9HELO</name>
<dbReference type="PANTHER" id="PTHR42912:SF83">
    <property type="entry name" value="METHYLTRANSFERASE TYPE 11 DOMAIN-CONTAINING PROTEIN"/>
    <property type="match status" value="1"/>
</dbReference>
<evidence type="ECO:0000256" key="1">
    <source>
        <dbReference type="SAM" id="Phobius"/>
    </source>
</evidence>
<dbReference type="Proteomes" id="UP001285354">
    <property type="component" value="Unassembled WGS sequence"/>
</dbReference>
<keyword evidence="1" id="KW-0472">Membrane</keyword>
<dbReference type="PANTHER" id="PTHR42912">
    <property type="entry name" value="METHYLTRANSFERASE"/>
    <property type="match status" value="1"/>
</dbReference>
<feature type="transmembrane region" description="Helical" evidence="1">
    <location>
        <begin position="98"/>
        <end position="119"/>
    </location>
</feature>
<dbReference type="Pfam" id="PF13489">
    <property type="entry name" value="Methyltransf_23"/>
    <property type="match status" value="1"/>
</dbReference>